<comment type="caution">
    <text evidence="2">The sequence shown here is derived from an EMBL/GenBank/DDBJ whole genome shotgun (WGS) entry which is preliminary data.</text>
</comment>
<feature type="compositionally biased region" description="Polar residues" evidence="1">
    <location>
        <begin position="613"/>
        <end position="629"/>
    </location>
</feature>
<organism evidence="2 3">
    <name type="scientific">Kockovaella imperatae</name>
    <dbReference type="NCBI Taxonomy" id="4999"/>
    <lineage>
        <taxon>Eukaryota</taxon>
        <taxon>Fungi</taxon>
        <taxon>Dikarya</taxon>
        <taxon>Basidiomycota</taxon>
        <taxon>Agaricomycotina</taxon>
        <taxon>Tremellomycetes</taxon>
        <taxon>Tremellales</taxon>
        <taxon>Cuniculitremaceae</taxon>
        <taxon>Kockovaella</taxon>
    </lineage>
</organism>
<reference evidence="2 3" key="1">
    <citation type="submission" date="2017-03" db="EMBL/GenBank/DDBJ databases">
        <title>Widespread Adenine N6-methylation of Active Genes in Fungi.</title>
        <authorList>
            <consortium name="DOE Joint Genome Institute"/>
            <person name="Mondo S.J."/>
            <person name="Dannebaum R.O."/>
            <person name="Kuo R.C."/>
            <person name="Louie K.B."/>
            <person name="Bewick A.J."/>
            <person name="Labutti K."/>
            <person name="Haridas S."/>
            <person name="Kuo A."/>
            <person name="Salamov A."/>
            <person name="Ahrendt S.R."/>
            <person name="Lau R."/>
            <person name="Bowen B.P."/>
            <person name="Lipzen A."/>
            <person name="Sullivan W."/>
            <person name="Andreopoulos W.B."/>
            <person name="Clum A."/>
            <person name="Lindquist E."/>
            <person name="Daum C."/>
            <person name="Northen T.R."/>
            <person name="Ramamoorthy G."/>
            <person name="Schmitz R.J."/>
            <person name="Gryganskyi A."/>
            <person name="Culley D."/>
            <person name="Magnuson J."/>
            <person name="James T.Y."/>
            <person name="O'Malley M.A."/>
            <person name="Stajich J.E."/>
            <person name="Spatafora J.W."/>
            <person name="Visel A."/>
            <person name="Grigoriev I.V."/>
        </authorList>
    </citation>
    <scope>NUCLEOTIDE SEQUENCE [LARGE SCALE GENOMIC DNA]</scope>
    <source>
        <strain evidence="2 3">NRRL Y-17943</strain>
    </source>
</reference>
<proteinExistence type="predicted"/>
<dbReference type="EMBL" id="NBSH01000008">
    <property type="protein sequence ID" value="ORX36371.1"/>
    <property type="molecule type" value="Genomic_DNA"/>
</dbReference>
<feature type="compositionally biased region" description="Low complexity" evidence="1">
    <location>
        <begin position="553"/>
        <end position="565"/>
    </location>
</feature>
<dbReference type="AlphaFoldDB" id="A0A1Y1UE92"/>
<feature type="compositionally biased region" description="Low complexity" evidence="1">
    <location>
        <begin position="341"/>
        <end position="362"/>
    </location>
</feature>
<feature type="region of interest" description="Disordered" evidence="1">
    <location>
        <begin position="393"/>
        <end position="419"/>
    </location>
</feature>
<protein>
    <submittedName>
        <fullName evidence="2">Uncharacterized protein</fullName>
    </submittedName>
</protein>
<dbReference type="GeneID" id="33560764"/>
<evidence type="ECO:0000313" key="2">
    <source>
        <dbReference type="EMBL" id="ORX36371.1"/>
    </source>
</evidence>
<dbReference type="InterPro" id="IPR036412">
    <property type="entry name" value="HAD-like_sf"/>
</dbReference>
<sequence length="735" mass="80858">MDLNGALIYRSKSNASSRTSYPRPYLSCLLDYLFLPEPDAPSDSSIPIRPWSAFVWSSAQPHNVRSMVETAFGKYSETVWNTESRQSRQDRQKRGEGRLLGVWARDKMGLDESDYRNKVQTFKDLRQVIQHVKQSRPSDYKFDLENVVLLDDSPLKAIHQPWNQIVIPEYDKPEFTAARSAATRMQYGKNAEEAGMDSTLLAVIGMLEEMRNIPNIPAWIRSGGLIKTTSTESDNDEEYVDSLLTEDRAPTIKDLPSHDTFNHWFKEQKVVSYWTQRGREALERKGIAVEHGIDLEGRSASPMSRTPPAAHFQSAADLRQRRWSPSRPVSPSFDQPDEVEGSAGRSRLAPSARSPSPTSSFSRRSFATMAQALPDTTTHQLVPAASNSWNAAPGPSVAGIPNAAASRGPQSRASKAPVPRTERWRTFSALEVSRYLSDIADRSFGASYSLQQATNQSQILRTAAQTLARYHEDVEIRRPAPSGHWEGELCVKCLKWVGGLQIGVRGQEAHQRAMAAGFNNALFMAQQHELATASGSEMATKPLTKKQRKRAKQAAAVAALASSTSSKKKKTAAAGAAATKKVTAVTEASRKKAKTDQVKGKGKKNLSNNGENAISSEVPNADSQVTLSFGNNGQTGGGEAGSSGIRDPAWKKKKKIREDRLTALAKNTATKHESDPSTPERIAKAVDRLDSSAESPPVTRSNPRRSATNVEAIRAEARLDAELYGRKSSRSRSRF</sequence>
<feature type="compositionally biased region" description="Basic and acidic residues" evidence="1">
    <location>
        <begin position="681"/>
        <end position="691"/>
    </location>
</feature>
<dbReference type="Proteomes" id="UP000193218">
    <property type="component" value="Unassembled WGS sequence"/>
</dbReference>
<evidence type="ECO:0000256" key="1">
    <source>
        <dbReference type="SAM" id="MobiDB-lite"/>
    </source>
</evidence>
<feature type="compositionally biased region" description="Low complexity" evidence="1">
    <location>
        <begin position="323"/>
        <end position="332"/>
    </location>
</feature>
<dbReference type="InterPro" id="IPR023214">
    <property type="entry name" value="HAD_sf"/>
</dbReference>
<dbReference type="InParanoid" id="A0A1Y1UE92"/>
<feature type="compositionally biased region" description="Basic residues" evidence="1">
    <location>
        <begin position="543"/>
        <end position="552"/>
    </location>
</feature>
<feature type="compositionally biased region" description="Basic and acidic residues" evidence="1">
    <location>
        <begin position="588"/>
        <end position="599"/>
    </location>
</feature>
<name>A0A1Y1UE92_9TREE</name>
<keyword evidence="3" id="KW-1185">Reference proteome</keyword>
<accession>A0A1Y1UE92</accession>
<dbReference type="SUPFAM" id="SSF56784">
    <property type="entry name" value="HAD-like"/>
    <property type="match status" value="1"/>
</dbReference>
<feature type="compositionally biased region" description="Polar residues" evidence="1">
    <location>
        <begin position="692"/>
        <end position="709"/>
    </location>
</feature>
<dbReference type="OrthoDB" id="1711508at2759"/>
<dbReference type="RefSeq" id="XP_021870472.1">
    <property type="nucleotide sequence ID" value="XM_022018955.1"/>
</dbReference>
<feature type="region of interest" description="Disordered" evidence="1">
    <location>
        <begin position="533"/>
        <end position="712"/>
    </location>
</feature>
<feature type="compositionally biased region" description="Low complexity" evidence="1">
    <location>
        <begin position="572"/>
        <end position="587"/>
    </location>
</feature>
<feature type="region of interest" description="Disordered" evidence="1">
    <location>
        <begin position="293"/>
        <end position="362"/>
    </location>
</feature>
<evidence type="ECO:0000313" key="3">
    <source>
        <dbReference type="Proteomes" id="UP000193218"/>
    </source>
</evidence>
<gene>
    <name evidence="2" type="ORF">BD324DRAFT_676275</name>
</gene>
<dbReference type="STRING" id="4999.A0A1Y1UE92"/>
<dbReference type="Gene3D" id="3.40.50.1000">
    <property type="entry name" value="HAD superfamily/HAD-like"/>
    <property type="match status" value="1"/>
</dbReference>